<dbReference type="InterPro" id="IPR032812">
    <property type="entry name" value="SbsA_Ig"/>
</dbReference>
<proteinExistence type="predicted"/>
<dbReference type="InterPro" id="IPR014755">
    <property type="entry name" value="Cu-Rt/internalin_Ig-like"/>
</dbReference>
<feature type="signal peptide" evidence="2">
    <location>
        <begin position="1"/>
        <end position="22"/>
    </location>
</feature>
<evidence type="ECO:0000256" key="2">
    <source>
        <dbReference type="SAM" id="SignalP"/>
    </source>
</evidence>
<dbReference type="RefSeq" id="WP_012830969.1">
    <property type="nucleotide sequence ID" value="NC_013440.1"/>
</dbReference>
<dbReference type="HOGENOM" id="CLU_830984_0_0_7"/>
<dbReference type="Proteomes" id="UP000001880">
    <property type="component" value="Chromosome"/>
</dbReference>
<evidence type="ECO:0000256" key="1">
    <source>
        <dbReference type="ARBA" id="ARBA00022729"/>
    </source>
</evidence>
<evidence type="ECO:0000313" key="5">
    <source>
        <dbReference type="Proteomes" id="UP000001880"/>
    </source>
</evidence>
<dbReference type="KEGG" id="hoh:Hoch_5902"/>
<dbReference type="PROSITE" id="PS51257">
    <property type="entry name" value="PROKAR_LIPOPROTEIN"/>
    <property type="match status" value="1"/>
</dbReference>
<keyword evidence="5" id="KW-1185">Reference proteome</keyword>
<dbReference type="AlphaFoldDB" id="D0LIM1"/>
<name>D0LIM1_HALO1</name>
<reference evidence="4 5" key="1">
    <citation type="journal article" date="2010" name="Stand. Genomic Sci.">
        <title>Complete genome sequence of Haliangium ochraceum type strain (SMP-2).</title>
        <authorList>
            <consortium name="US DOE Joint Genome Institute (JGI-PGF)"/>
            <person name="Ivanova N."/>
            <person name="Daum C."/>
            <person name="Lang E."/>
            <person name="Abt B."/>
            <person name="Kopitz M."/>
            <person name="Saunders E."/>
            <person name="Lapidus A."/>
            <person name="Lucas S."/>
            <person name="Glavina Del Rio T."/>
            <person name="Nolan M."/>
            <person name="Tice H."/>
            <person name="Copeland A."/>
            <person name="Cheng J.F."/>
            <person name="Chen F."/>
            <person name="Bruce D."/>
            <person name="Goodwin L."/>
            <person name="Pitluck S."/>
            <person name="Mavromatis K."/>
            <person name="Pati A."/>
            <person name="Mikhailova N."/>
            <person name="Chen A."/>
            <person name="Palaniappan K."/>
            <person name="Land M."/>
            <person name="Hauser L."/>
            <person name="Chang Y.J."/>
            <person name="Jeffries C.D."/>
            <person name="Detter J.C."/>
            <person name="Brettin T."/>
            <person name="Rohde M."/>
            <person name="Goker M."/>
            <person name="Bristow J."/>
            <person name="Markowitz V."/>
            <person name="Eisen J.A."/>
            <person name="Hugenholtz P."/>
            <person name="Kyrpides N.C."/>
            <person name="Klenk H.P."/>
        </authorList>
    </citation>
    <scope>NUCLEOTIDE SEQUENCE [LARGE SCALE GENOMIC DNA]</scope>
    <source>
        <strain evidence="5">DSM 14365 / CIP 107738 / JCM 11303 / AJ 13395 / SMP-2</strain>
    </source>
</reference>
<dbReference type="Pfam" id="PF13205">
    <property type="entry name" value="Big_5"/>
    <property type="match status" value="1"/>
</dbReference>
<gene>
    <name evidence="4" type="ordered locus">Hoch_5902</name>
</gene>
<dbReference type="OrthoDB" id="8375at2"/>
<sequence length="334" mass="33505">MSRFASARSSILAAATAALVSAGCGGEDLPSDLDSAGPPRVLTTLVGGPVDAFGATIDVPAYCAGPDEDKLSAACLDSSGEYSFDADQTVTTIAPAGWYIRIVFNELLDGDRAEELIDDGNGGLQGSLANSQPVSLLCNGEAVAYDGYYDAAGTHLSSPPGPALMILPQAQVPTEAQCEVEVVRREESAEFGVFDKGGNAIDSDDGGPYGFTIAPLAVANQSPADGVEGVALDVAPTVTFNTAIDAATLEDGDSPRVALRSGGEPVAATLSAEGATVTLTPDEPLAPQTSYELVVLSGIGDGAGGAALSIEGDSQVLATFTTGGEAADIADAAE</sequence>
<evidence type="ECO:0000259" key="3">
    <source>
        <dbReference type="Pfam" id="PF13205"/>
    </source>
</evidence>
<dbReference type="Gene3D" id="2.60.40.1220">
    <property type="match status" value="1"/>
</dbReference>
<organism evidence="4 5">
    <name type="scientific">Haliangium ochraceum (strain DSM 14365 / JCM 11303 / SMP-2)</name>
    <dbReference type="NCBI Taxonomy" id="502025"/>
    <lineage>
        <taxon>Bacteria</taxon>
        <taxon>Pseudomonadati</taxon>
        <taxon>Myxococcota</taxon>
        <taxon>Polyangia</taxon>
        <taxon>Haliangiales</taxon>
        <taxon>Kofleriaceae</taxon>
        <taxon>Haliangium</taxon>
    </lineage>
</organism>
<evidence type="ECO:0000313" key="4">
    <source>
        <dbReference type="EMBL" id="ACY18377.1"/>
    </source>
</evidence>
<accession>D0LIM1</accession>
<dbReference type="EMBL" id="CP001804">
    <property type="protein sequence ID" value="ACY18377.1"/>
    <property type="molecule type" value="Genomic_DNA"/>
</dbReference>
<keyword evidence="1 2" id="KW-0732">Signal</keyword>
<protein>
    <recommendedName>
        <fullName evidence="3">SbsA Ig-like domain-containing protein</fullName>
    </recommendedName>
</protein>
<feature type="domain" description="SbsA Ig-like" evidence="3">
    <location>
        <begin position="215"/>
        <end position="322"/>
    </location>
</feature>
<feature type="chain" id="PRO_5003011277" description="SbsA Ig-like domain-containing protein" evidence="2">
    <location>
        <begin position="23"/>
        <end position="334"/>
    </location>
</feature>